<sequence>MAKYTFLNLAEEVLVTQGKAMTPQEIWDAAKVAGLDKKVASKGQTPWASLHSRLIVDVRDNQATRLIREGKPAKFSVKDPIASKAAIEVVNSVMNGMQPTESDEPELNAVPEKVSKFPYKERQIHPFLSRFAHYALRGVYCKTIFHETSSKKSYAEWLHPDMVGFWFPFEDYNKELLALSGNGMSIARFFSFELKREITFGNLRESFFQAVSNSSWAHEGYLAAPNIDDSEELRDELARLSGSFGIGVVELDLADPQKSQVLFPAKVKDAIDWDGANKLAKENPDFRKFLTDVRIDISNAIAHPSAFDPVPSLEDLGKLWAGWSSS</sequence>
<accession>A0A1H4EXS0</accession>
<dbReference type="GO" id="GO:0006355">
    <property type="term" value="P:regulation of DNA-templated transcription"/>
    <property type="evidence" value="ECO:0007669"/>
    <property type="project" value="InterPro"/>
</dbReference>
<dbReference type="RefSeq" id="WP_092701102.1">
    <property type="nucleotide sequence ID" value="NZ_FNQJ01000043.1"/>
</dbReference>
<dbReference type="Proteomes" id="UP000199002">
    <property type="component" value="Unassembled WGS sequence"/>
</dbReference>
<dbReference type="InterPro" id="IPR007759">
    <property type="entry name" value="Asxl_HARE-HTH"/>
</dbReference>
<dbReference type="STRING" id="592050.SAMN05421875_14316"/>
<evidence type="ECO:0000259" key="2">
    <source>
        <dbReference type="PROSITE" id="PS51913"/>
    </source>
</evidence>
<evidence type="ECO:0000313" key="4">
    <source>
        <dbReference type="Proteomes" id="UP000199002"/>
    </source>
</evidence>
<name>A0A1H4EXS0_9BURK</name>
<proteinExistence type="predicted"/>
<protein>
    <recommendedName>
        <fullName evidence="2">HTH HARE-type domain-containing protein</fullName>
    </recommendedName>
</protein>
<reference evidence="4" key="1">
    <citation type="submission" date="2016-10" db="EMBL/GenBank/DDBJ databases">
        <authorList>
            <person name="Varghese N."/>
            <person name="Submissions S."/>
        </authorList>
    </citation>
    <scope>NUCLEOTIDE SEQUENCE [LARGE SCALE GENOMIC DNA]</scope>
    <source>
        <strain evidence="4">DSM 25157</strain>
    </source>
</reference>
<keyword evidence="4" id="KW-1185">Reference proteome</keyword>
<gene>
    <name evidence="3" type="ORF">SAMN05421875_14316</name>
</gene>
<dbReference type="EMBL" id="FNQJ01000043">
    <property type="protein sequence ID" value="SEA89864.1"/>
    <property type="molecule type" value="Genomic_DNA"/>
</dbReference>
<feature type="domain" description="HTH HARE-type" evidence="2">
    <location>
        <begin position="4"/>
        <end position="80"/>
    </location>
</feature>
<dbReference type="Pfam" id="PF05066">
    <property type="entry name" value="HARE-HTH"/>
    <property type="match status" value="1"/>
</dbReference>
<evidence type="ECO:0000256" key="1">
    <source>
        <dbReference type="ARBA" id="ARBA00023163"/>
    </source>
</evidence>
<keyword evidence="1" id="KW-0804">Transcription</keyword>
<dbReference type="AlphaFoldDB" id="A0A1H4EXS0"/>
<evidence type="ECO:0000313" key="3">
    <source>
        <dbReference type="EMBL" id="SEA89864.1"/>
    </source>
</evidence>
<dbReference type="GeneID" id="34234210"/>
<organism evidence="3 4">
    <name type="scientific">Acidovorax soli</name>
    <dbReference type="NCBI Taxonomy" id="592050"/>
    <lineage>
        <taxon>Bacteria</taxon>
        <taxon>Pseudomonadati</taxon>
        <taxon>Pseudomonadota</taxon>
        <taxon>Betaproteobacteria</taxon>
        <taxon>Burkholderiales</taxon>
        <taxon>Comamonadaceae</taxon>
        <taxon>Acidovorax</taxon>
    </lineage>
</organism>
<dbReference type="PROSITE" id="PS51913">
    <property type="entry name" value="HTH_HARE"/>
    <property type="match status" value="1"/>
</dbReference>